<dbReference type="AlphaFoldDB" id="A0A8J4YUD8"/>
<comment type="caution">
    <text evidence="9">The sequence shown here is derived from an EMBL/GenBank/DDBJ whole genome shotgun (WGS) entry which is preliminary data.</text>
</comment>
<dbReference type="PROSITE" id="PS50157">
    <property type="entry name" value="ZINC_FINGER_C2H2_2"/>
    <property type="match status" value="2"/>
</dbReference>
<evidence type="ECO:0000256" key="4">
    <source>
        <dbReference type="ARBA" id="ARBA00022771"/>
    </source>
</evidence>
<evidence type="ECO:0000256" key="2">
    <source>
        <dbReference type="ARBA" id="ARBA00022723"/>
    </source>
</evidence>
<keyword evidence="10" id="KW-1185">Reference proteome</keyword>
<sequence length="111" mass="12831">MTSIPLQVRPERVGQRREGVRLLLPRVHQCTFCSYSTTNAGHLKRHLYKHTGEKPYRCPYCNYSCTHDSNLKAHIRVHTGEKPYTCDQCPYRATQKGTLLAHLIKHKQPSS</sequence>
<dbReference type="Pfam" id="PF23611">
    <property type="entry name" value="zf-C2H2_16"/>
    <property type="match status" value="1"/>
</dbReference>
<comment type="subcellular location">
    <subcellularLocation>
        <location evidence="1">Nucleus</location>
    </subcellularLocation>
</comment>
<dbReference type="Pfam" id="PF00096">
    <property type="entry name" value="zf-C2H2"/>
    <property type="match status" value="1"/>
</dbReference>
<keyword evidence="2" id="KW-0479">Metal-binding</keyword>
<feature type="domain" description="C2H2-type" evidence="8">
    <location>
        <begin position="28"/>
        <end position="55"/>
    </location>
</feature>
<reference evidence="9" key="1">
    <citation type="submission" date="2020-07" db="EMBL/GenBank/DDBJ databases">
        <title>The High-quality genome of the commercially important snow crab, Chionoecetes opilio.</title>
        <authorList>
            <person name="Jeong J.-H."/>
            <person name="Ryu S."/>
        </authorList>
    </citation>
    <scope>NUCLEOTIDE SEQUENCE</scope>
    <source>
        <strain evidence="9">MADBK_172401_WGS</strain>
        <tissue evidence="9">Digestive gland</tissue>
    </source>
</reference>
<keyword evidence="6" id="KW-0539">Nucleus</keyword>
<dbReference type="OrthoDB" id="6329175at2759"/>
<dbReference type="InterPro" id="IPR036236">
    <property type="entry name" value="Znf_C2H2_sf"/>
</dbReference>
<dbReference type="GO" id="GO:0005634">
    <property type="term" value="C:nucleus"/>
    <property type="evidence" value="ECO:0007669"/>
    <property type="project" value="UniProtKB-SubCell"/>
</dbReference>
<evidence type="ECO:0000256" key="5">
    <source>
        <dbReference type="ARBA" id="ARBA00022833"/>
    </source>
</evidence>
<evidence type="ECO:0000256" key="7">
    <source>
        <dbReference type="PROSITE-ProRule" id="PRU00042"/>
    </source>
</evidence>
<evidence type="ECO:0000256" key="1">
    <source>
        <dbReference type="ARBA" id="ARBA00004123"/>
    </source>
</evidence>
<dbReference type="PROSITE" id="PS00028">
    <property type="entry name" value="ZINC_FINGER_C2H2_1"/>
    <property type="match status" value="1"/>
</dbReference>
<feature type="domain" description="C2H2-type" evidence="8">
    <location>
        <begin position="56"/>
        <end position="83"/>
    </location>
</feature>
<dbReference type="InterPro" id="IPR050688">
    <property type="entry name" value="Zinc_finger/UBP_domain"/>
</dbReference>
<proteinExistence type="predicted"/>
<dbReference type="SUPFAM" id="SSF57667">
    <property type="entry name" value="beta-beta-alpha zinc fingers"/>
    <property type="match status" value="2"/>
</dbReference>
<evidence type="ECO:0000259" key="8">
    <source>
        <dbReference type="PROSITE" id="PS50157"/>
    </source>
</evidence>
<evidence type="ECO:0000313" key="9">
    <source>
        <dbReference type="EMBL" id="KAG0728451.1"/>
    </source>
</evidence>
<protein>
    <submittedName>
        <fullName evidence="9">Asparagine-rich zinc finger protein AZF1</fullName>
    </submittedName>
</protein>
<organism evidence="9 10">
    <name type="scientific">Chionoecetes opilio</name>
    <name type="common">Atlantic snow crab</name>
    <name type="synonym">Cancer opilio</name>
    <dbReference type="NCBI Taxonomy" id="41210"/>
    <lineage>
        <taxon>Eukaryota</taxon>
        <taxon>Metazoa</taxon>
        <taxon>Ecdysozoa</taxon>
        <taxon>Arthropoda</taxon>
        <taxon>Crustacea</taxon>
        <taxon>Multicrustacea</taxon>
        <taxon>Malacostraca</taxon>
        <taxon>Eumalacostraca</taxon>
        <taxon>Eucarida</taxon>
        <taxon>Decapoda</taxon>
        <taxon>Pleocyemata</taxon>
        <taxon>Brachyura</taxon>
        <taxon>Eubrachyura</taxon>
        <taxon>Majoidea</taxon>
        <taxon>Majidae</taxon>
        <taxon>Chionoecetes</taxon>
    </lineage>
</organism>
<gene>
    <name evidence="9" type="primary">AZF1</name>
    <name evidence="9" type="ORF">GWK47_032415</name>
</gene>
<dbReference type="InterPro" id="IPR013087">
    <property type="entry name" value="Znf_C2H2_type"/>
</dbReference>
<dbReference type="FunFam" id="3.30.160.60:FF:002452">
    <property type="entry name" value="zinc finger protein 142 isoform X4"/>
    <property type="match status" value="1"/>
</dbReference>
<keyword evidence="5" id="KW-0862">Zinc</keyword>
<evidence type="ECO:0000256" key="3">
    <source>
        <dbReference type="ARBA" id="ARBA00022737"/>
    </source>
</evidence>
<dbReference type="PANTHER" id="PTHR24403">
    <property type="entry name" value="ZINC FINGER PROTEIN"/>
    <property type="match status" value="1"/>
</dbReference>
<evidence type="ECO:0000256" key="6">
    <source>
        <dbReference type="ARBA" id="ARBA00023242"/>
    </source>
</evidence>
<dbReference type="Proteomes" id="UP000770661">
    <property type="component" value="Unassembled WGS sequence"/>
</dbReference>
<dbReference type="SMART" id="SM00355">
    <property type="entry name" value="ZnF_C2H2"/>
    <property type="match status" value="3"/>
</dbReference>
<dbReference type="EMBL" id="JACEEZ010002176">
    <property type="protein sequence ID" value="KAG0728451.1"/>
    <property type="molecule type" value="Genomic_DNA"/>
</dbReference>
<dbReference type="Gene3D" id="3.30.160.60">
    <property type="entry name" value="Classic Zinc Finger"/>
    <property type="match status" value="3"/>
</dbReference>
<evidence type="ECO:0000313" key="10">
    <source>
        <dbReference type="Proteomes" id="UP000770661"/>
    </source>
</evidence>
<dbReference type="GO" id="GO:0008270">
    <property type="term" value="F:zinc ion binding"/>
    <property type="evidence" value="ECO:0007669"/>
    <property type="project" value="UniProtKB-KW"/>
</dbReference>
<dbReference type="FunFam" id="3.30.160.60:FF:001706">
    <property type="entry name" value="Uncharacterized protein"/>
    <property type="match status" value="1"/>
</dbReference>
<name>A0A8J4YUD8_CHIOP</name>
<accession>A0A8J4YUD8</accession>
<dbReference type="PANTHER" id="PTHR24403:SF109">
    <property type="entry name" value="ZINC FINGER PROTEIN 845-LIKE"/>
    <property type="match status" value="1"/>
</dbReference>
<dbReference type="GO" id="GO:0045944">
    <property type="term" value="P:positive regulation of transcription by RNA polymerase II"/>
    <property type="evidence" value="ECO:0007669"/>
    <property type="project" value="TreeGrafter"/>
</dbReference>
<dbReference type="InterPro" id="IPR056438">
    <property type="entry name" value="Znf-C2H2_CTCF"/>
</dbReference>
<keyword evidence="4 7" id="KW-0863">Zinc-finger</keyword>
<keyword evidence="3" id="KW-0677">Repeat</keyword>